<dbReference type="EMBL" id="BARV01036344">
    <property type="protein sequence ID" value="GAI52986.1"/>
    <property type="molecule type" value="Genomic_DNA"/>
</dbReference>
<proteinExistence type="predicted"/>
<evidence type="ECO:0008006" key="2">
    <source>
        <dbReference type="Google" id="ProtNLM"/>
    </source>
</evidence>
<gene>
    <name evidence="1" type="ORF">S06H3_56499</name>
</gene>
<protein>
    <recommendedName>
        <fullName evidence="2">PNPLA domain-containing protein</fullName>
    </recommendedName>
</protein>
<comment type="caution">
    <text evidence="1">The sequence shown here is derived from an EMBL/GenBank/DDBJ whole genome shotgun (WGS) entry which is preliminary data.</text>
</comment>
<reference evidence="1" key="1">
    <citation type="journal article" date="2014" name="Front. Microbiol.">
        <title>High frequency of phylogenetically diverse reductive dehalogenase-homologous genes in deep subseafloor sedimentary metagenomes.</title>
        <authorList>
            <person name="Kawai M."/>
            <person name="Futagami T."/>
            <person name="Toyoda A."/>
            <person name="Takaki Y."/>
            <person name="Nishi S."/>
            <person name="Hori S."/>
            <person name="Arai W."/>
            <person name="Tsubouchi T."/>
            <person name="Morono Y."/>
            <person name="Uchiyama I."/>
            <person name="Ito T."/>
            <person name="Fujiyama A."/>
            <person name="Inagaki F."/>
            <person name="Takami H."/>
        </authorList>
    </citation>
    <scope>NUCLEOTIDE SEQUENCE</scope>
    <source>
        <strain evidence="1">Expedition CK06-06</strain>
    </source>
</reference>
<organism evidence="1">
    <name type="scientific">marine sediment metagenome</name>
    <dbReference type="NCBI Taxonomy" id="412755"/>
    <lineage>
        <taxon>unclassified sequences</taxon>
        <taxon>metagenomes</taxon>
        <taxon>ecological metagenomes</taxon>
    </lineage>
</organism>
<evidence type="ECO:0000313" key="1">
    <source>
        <dbReference type="EMBL" id="GAI52986.1"/>
    </source>
</evidence>
<accession>X1QDW4</accession>
<feature type="non-terminal residue" evidence="1">
    <location>
        <position position="1"/>
    </location>
</feature>
<name>X1QDW4_9ZZZZ</name>
<dbReference type="AlphaFoldDB" id="X1QDW4"/>
<sequence>AYQSLKSSLAGADVVIEPQVASIGYFDFHRARECILQGELAAQNLIPEIKRLLEA</sequence>